<keyword evidence="1" id="KW-0812">Transmembrane</keyword>
<accession>A0A1I4LHN4</accession>
<sequence>MSLSCLVCSVGLAGLSLRHPARAVVLERWSGICLVLGLSLLGIGLYGARV</sequence>
<evidence type="ECO:0000313" key="3">
    <source>
        <dbReference type="Proteomes" id="UP000199048"/>
    </source>
</evidence>
<feature type="transmembrane region" description="Helical" evidence="1">
    <location>
        <begin position="28"/>
        <end position="48"/>
    </location>
</feature>
<keyword evidence="1" id="KW-0472">Membrane</keyword>
<proteinExistence type="predicted"/>
<evidence type="ECO:0000313" key="2">
    <source>
        <dbReference type="EMBL" id="SFL90525.1"/>
    </source>
</evidence>
<dbReference type="AlphaFoldDB" id="A0A1I4LHN4"/>
<gene>
    <name evidence="2" type="ORF">SAMN05192568_1013134</name>
</gene>
<protein>
    <submittedName>
        <fullName evidence="2">Uncharacterized protein</fullName>
    </submittedName>
</protein>
<dbReference type="Proteomes" id="UP000199048">
    <property type="component" value="Unassembled WGS sequence"/>
</dbReference>
<reference evidence="3" key="1">
    <citation type="submission" date="2016-10" db="EMBL/GenBank/DDBJ databases">
        <authorList>
            <person name="Varghese N."/>
            <person name="Submissions S."/>
        </authorList>
    </citation>
    <scope>NUCLEOTIDE SEQUENCE [LARGE SCALE GENOMIC DNA]</scope>
    <source>
        <strain evidence="3">BL36</strain>
    </source>
</reference>
<keyword evidence="3" id="KW-1185">Reference proteome</keyword>
<name>A0A1I4LHN4_9HYPH</name>
<evidence type="ECO:0000256" key="1">
    <source>
        <dbReference type="SAM" id="Phobius"/>
    </source>
</evidence>
<keyword evidence="1" id="KW-1133">Transmembrane helix</keyword>
<dbReference type="EMBL" id="FOTK01000013">
    <property type="protein sequence ID" value="SFL90525.1"/>
    <property type="molecule type" value="Genomic_DNA"/>
</dbReference>
<organism evidence="2 3">
    <name type="scientific">Methylobacterium pseudosasicola</name>
    <dbReference type="NCBI Taxonomy" id="582667"/>
    <lineage>
        <taxon>Bacteria</taxon>
        <taxon>Pseudomonadati</taxon>
        <taxon>Pseudomonadota</taxon>
        <taxon>Alphaproteobacteria</taxon>
        <taxon>Hyphomicrobiales</taxon>
        <taxon>Methylobacteriaceae</taxon>
        <taxon>Methylobacterium</taxon>
    </lineage>
</organism>
<dbReference type="STRING" id="582667.SAMN05192568_1013134"/>